<feature type="transmembrane region" description="Helical" evidence="15">
    <location>
        <begin position="181"/>
        <end position="204"/>
    </location>
</feature>
<dbReference type="InterPro" id="IPR042094">
    <property type="entry name" value="T2SS_GspF_sf"/>
</dbReference>
<evidence type="ECO:0000256" key="4">
    <source>
        <dbReference type="ARBA" id="ARBA00022448"/>
    </source>
</evidence>
<comment type="subcellular location">
    <subcellularLocation>
        <location evidence="2 14">Cell inner membrane</location>
        <topology evidence="2 14">Multi-pass membrane protein</topology>
    </subcellularLocation>
</comment>
<keyword evidence="4 14" id="KW-0813">Transport</keyword>
<keyword evidence="6" id="KW-0997">Cell inner membrane</keyword>
<keyword evidence="10" id="KW-0653">Protein transport</keyword>
<keyword evidence="12 15" id="KW-0472">Membrane</keyword>
<feature type="domain" description="Type II secretion system protein GspF" evidence="16">
    <location>
        <begin position="285"/>
        <end position="407"/>
    </location>
</feature>
<dbReference type="RefSeq" id="WP_310074535.1">
    <property type="nucleotide sequence ID" value="NZ_JAVDVX010000006.1"/>
</dbReference>
<reference evidence="17 18" key="1">
    <citation type="submission" date="2023-07" db="EMBL/GenBank/DDBJ databases">
        <title>Sorghum-associated microbial communities from plants grown in Nebraska, USA.</title>
        <authorList>
            <person name="Schachtman D."/>
        </authorList>
    </citation>
    <scope>NUCLEOTIDE SEQUENCE [LARGE SCALE GENOMIC DNA]</scope>
    <source>
        <strain evidence="17 18">BE190</strain>
    </source>
</reference>
<evidence type="ECO:0000256" key="15">
    <source>
        <dbReference type="SAM" id="Phobius"/>
    </source>
</evidence>
<dbReference type="PRINTS" id="PR00812">
    <property type="entry name" value="BCTERIALGSPF"/>
</dbReference>
<dbReference type="InterPro" id="IPR011850">
    <property type="entry name" value="T2SS_GspF"/>
</dbReference>
<evidence type="ECO:0000256" key="11">
    <source>
        <dbReference type="ARBA" id="ARBA00022989"/>
    </source>
</evidence>
<dbReference type="Gene3D" id="1.20.81.30">
    <property type="entry name" value="Type II secretion system (T2SS), domain F"/>
    <property type="match status" value="2"/>
</dbReference>
<feature type="transmembrane region" description="Helical" evidence="15">
    <location>
        <begin position="224"/>
        <end position="250"/>
    </location>
</feature>
<protein>
    <recommendedName>
        <fullName evidence="13">General secretion pathway protein F</fullName>
    </recommendedName>
</protein>
<keyword evidence="18" id="KW-1185">Reference proteome</keyword>
<keyword evidence="8" id="KW-0479">Metal-binding</keyword>
<evidence type="ECO:0000256" key="2">
    <source>
        <dbReference type="ARBA" id="ARBA00004429"/>
    </source>
</evidence>
<organism evidence="17 18">
    <name type="scientific">Cellvibrio fibrivorans</name>
    <dbReference type="NCBI Taxonomy" id="126350"/>
    <lineage>
        <taxon>Bacteria</taxon>
        <taxon>Pseudomonadati</taxon>
        <taxon>Pseudomonadota</taxon>
        <taxon>Gammaproteobacteria</taxon>
        <taxon>Cellvibrionales</taxon>
        <taxon>Cellvibrionaceae</taxon>
        <taxon>Cellvibrio</taxon>
    </lineage>
</organism>
<evidence type="ECO:0000256" key="12">
    <source>
        <dbReference type="ARBA" id="ARBA00023136"/>
    </source>
</evidence>
<comment type="caution">
    <text evidence="17">The sequence shown here is derived from an EMBL/GenBank/DDBJ whole genome shotgun (WGS) entry which is preliminary data.</text>
</comment>
<evidence type="ECO:0000256" key="8">
    <source>
        <dbReference type="ARBA" id="ARBA00022723"/>
    </source>
</evidence>
<keyword evidence="5" id="KW-1003">Cell membrane</keyword>
<feature type="domain" description="Type II secretion system protein GspF" evidence="16">
    <location>
        <begin position="83"/>
        <end position="205"/>
    </location>
</feature>
<evidence type="ECO:0000256" key="1">
    <source>
        <dbReference type="ARBA" id="ARBA00002684"/>
    </source>
</evidence>
<feature type="transmembrane region" description="Helical" evidence="15">
    <location>
        <begin position="384"/>
        <end position="409"/>
    </location>
</feature>
<proteinExistence type="inferred from homology"/>
<evidence type="ECO:0000256" key="10">
    <source>
        <dbReference type="ARBA" id="ARBA00022927"/>
    </source>
</evidence>
<evidence type="ECO:0000259" key="16">
    <source>
        <dbReference type="Pfam" id="PF00482"/>
    </source>
</evidence>
<sequence length="415" mass="44854">MGAYSYKALTEEGKTVKGILEGDSERHIRTQLRAKKLKPLEVASAGAGTGTDAGSGASASMDISAWSRRRAAKLSTRDLSLITRQLASLVKSGLPLDEALHATAKQSQKANVKRVVLQVRTKVLEGLSLAQALSDNPVAFDDMYRALVRAGEGSGFLSPVLERLADYTQTSQILQQRIKMAMIYPVVMLVVSLAVIVALMVLVVPKLVKIFEQGKRELPALTEGLIATSSFLMNYGLYLLVALVGVYFFIKHLMRDPKRLRAWHVVQLKLPVIGELVKQINSARFAATLSLLSASGVPLLQALNISGQVMTNKILQEACDTVAASVREGMSLSRAMENTGHFPPLLVQLVASGETNGTLPQQLDNASKDQERELEMMLGVAMGLLEPATIIFMGGAVCVIVLAILTPIFEMTKLS</sequence>
<comment type="function">
    <text evidence="1">Component of the type II secretion system inner membrane complex required for the energy-dependent secretion of extracellular factors such as proteases and toxins from the periplasm.</text>
</comment>
<gene>
    <name evidence="17" type="ORF">J2X05_003363</name>
</gene>
<keyword evidence="9" id="KW-0106">Calcium</keyword>
<evidence type="ECO:0000256" key="7">
    <source>
        <dbReference type="ARBA" id="ARBA00022692"/>
    </source>
</evidence>
<evidence type="ECO:0000256" key="14">
    <source>
        <dbReference type="RuleBase" id="RU003923"/>
    </source>
</evidence>
<dbReference type="InterPro" id="IPR001992">
    <property type="entry name" value="T2SS_GspF/T4SS_PilC_CS"/>
</dbReference>
<keyword evidence="7 14" id="KW-0812">Transmembrane</keyword>
<dbReference type="Proteomes" id="UP001253595">
    <property type="component" value="Unassembled WGS sequence"/>
</dbReference>
<dbReference type="PANTHER" id="PTHR30012">
    <property type="entry name" value="GENERAL SECRETION PATHWAY PROTEIN"/>
    <property type="match status" value="1"/>
</dbReference>
<evidence type="ECO:0000256" key="5">
    <source>
        <dbReference type="ARBA" id="ARBA00022475"/>
    </source>
</evidence>
<evidence type="ECO:0000256" key="9">
    <source>
        <dbReference type="ARBA" id="ARBA00022837"/>
    </source>
</evidence>
<dbReference type="EMBL" id="JAVDVX010000006">
    <property type="protein sequence ID" value="MDR7091328.1"/>
    <property type="molecule type" value="Genomic_DNA"/>
</dbReference>
<dbReference type="InterPro" id="IPR003004">
    <property type="entry name" value="GspF/PilC"/>
</dbReference>
<name>A0ABU1V1V1_9GAMM</name>
<evidence type="ECO:0000313" key="17">
    <source>
        <dbReference type="EMBL" id="MDR7091328.1"/>
    </source>
</evidence>
<dbReference type="PROSITE" id="PS00874">
    <property type="entry name" value="T2SP_F"/>
    <property type="match status" value="1"/>
</dbReference>
<comment type="similarity">
    <text evidence="3 14">Belongs to the GSP F family.</text>
</comment>
<dbReference type="PANTHER" id="PTHR30012:SF0">
    <property type="entry name" value="TYPE II SECRETION SYSTEM PROTEIN F-RELATED"/>
    <property type="match status" value="1"/>
</dbReference>
<evidence type="ECO:0000256" key="13">
    <source>
        <dbReference type="ARBA" id="ARBA00030750"/>
    </source>
</evidence>
<evidence type="ECO:0000313" key="18">
    <source>
        <dbReference type="Proteomes" id="UP001253595"/>
    </source>
</evidence>
<dbReference type="NCBIfam" id="TIGR02120">
    <property type="entry name" value="GspF"/>
    <property type="match status" value="1"/>
</dbReference>
<evidence type="ECO:0000256" key="3">
    <source>
        <dbReference type="ARBA" id="ARBA00005745"/>
    </source>
</evidence>
<accession>A0ABU1V1V1</accession>
<dbReference type="Pfam" id="PF00482">
    <property type="entry name" value="T2SSF"/>
    <property type="match status" value="2"/>
</dbReference>
<dbReference type="InterPro" id="IPR018076">
    <property type="entry name" value="T2SS_GspF_dom"/>
</dbReference>
<keyword evidence="11 15" id="KW-1133">Transmembrane helix</keyword>
<evidence type="ECO:0000256" key="6">
    <source>
        <dbReference type="ARBA" id="ARBA00022519"/>
    </source>
</evidence>